<sequence length="466" mass="53510">MFVLSKSFIIVSALLIVIYLEKIVVQIVQTQSLTGKGKFDFGPNQLASNVWYKPKGQLINGHYKNSYSNVSLWSNLELHLRNNNGSILIQASEIGFMKNEALMAFRNSNIPVIAVLPGFTQCYDGNVLALLELYGQSPKENLFCTVFNICNSTERQDPNGKGWFVTQDNFSYTPDLLNFDERIPNLIPYLDYNKLMNTSINPPQWLYSNLSWTDRKMKARIDVCPQAGSDRIKNLMNDYIKYLSVVNEKFNSTKIPRIQINWNVIEGWEWRDEHCLDLLYEKFNNATDFDYAYRYVTNPCHQDSQHLNDLIELLCSVGRCPEVVFMDVDLTYITSYSLEVLHMNKQILKTLQIPFGISLVDQCAEIDNCIVEIVSSENPKVILNLDAKSKYPNLNRNQMQEFSLLNVLNFLINQSIVDDDTHIAITSWTTWPIEIGQDIVESKSGSMAHTANQIFEKILIPNSFAR</sequence>
<reference evidence="1" key="1">
    <citation type="submission" date="2021-02" db="EMBL/GenBank/DDBJ databases">
        <authorList>
            <person name="Nowell W R."/>
        </authorList>
    </citation>
    <scope>NUCLEOTIDE SEQUENCE</scope>
</reference>
<dbReference type="Proteomes" id="UP000663834">
    <property type="component" value="Unassembled WGS sequence"/>
</dbReference>
<evidence type="ECO:0000313" key="1">
    <source>
        <dbReference type="EMBL" id="CAF1357930.1"/>
    </source>
</evidence>
<proteinExistence type="predicted"/>
<comment type="caution">
    <text evidence="1">The sequence shown here is derived from an EMBL/GenBank/DDBJ whole genome shotgun (WGS) entry which is preliminary data.</text>
</comment>
<dbReference type="OrthoDB" id="9980685at2759"/>
<gene>
    <name evidence="1" type="ORF">KQP761_LOCUS7580</name>
</gene>
<organism evidence="1 2">
    <name type="scientific">Rotaria magnacalcarata</name>
    <dbReference type="NCBI Taxonomy" id="392030"/>
    <lineage>
        <taxon>Eukaryota</taxon>
        <taxon>Metazoa</taxon>
        <taxon>Spiralia</taxon>
        <taxon>Gnathifera</taxon>
        <taxon>Rotifera</taxon>
        <taxon>Eurotatoria</taxon>
        <taxon>Bdelloidea</taxon>
        <taxon>Philodinida</taxon>
        <taxon>Philodinidae</taxon>
        <taxon>Rotaria</taxon>
    </lineage>
</organism>
<dbReference type="EMBL" id="CAJNOW010002603">
    <property type="protein sequence ID" value="CAF1357930.1"/>
    <property type="molecule type" value="Genomic_DNA"/>
</dbReference>
<accession>A0A815I1R0</accession>
<dbReference type="AlphaFoldDB" id="A0A815I1R0"/>
<evidence type="ECO:0000313" key="2">
    <source>
        <dbReference type="Proteomes" id="UP000663834"/>
    </source>
</evidence>
<name>A0A815I1R0_9BILA</name>
<protein>
    <submittedName>
        <fullName evidence="1">Uncharacterized protein</fullName>
    </submittedName>
</protein>